<evidence type="ECO:0000256" key="9">
    <source>
        <dbReference type="ARBA" id="ARBA00023180"/>
    </source>
</evidence>
<evidence type="ECO:0000313" key="15">
    <source>
        <dbReference type="Proteomes" id="UP000429181"/>
    </source>
</evidence>
<evidence type="ECO:0000256" key="2">
    <source>
        <dbReference type="ARBA" id="ARBA00009500"/>
    </source>
</evidence>
<keyword evidence="10" id="KW-0280">Fibrinolysis</keyword>
<dbReference type="Gene3D" id="2.30.39.10">
    <property type="entry name" value="Alpha-1-antitrypsin, domain 1"/>
    <property type="match status" value="1"/>
</dbReference>
<keyword evidence="8" id="KW-0094">Blood coagulation</keyword>
<dbReference type="GO" id="GO:0004867">
    <property type="term" value="F:serine-type endopeptidase inhibitor activity"/>
    <property type="evidence" value="ECO:0007669"/>
    <property type="project" value="UniProtKB-KW"/>
</dbReference>
<keyword evidence="4" id="KW-0646">Protease inhibitor</keyword>
<evidence type="ECO:0000256" key="4">
    <source>
        <dbReference type="ARBA" id="ARBA00022690"/>
    </source>
</evidence>
<feature type="compositionally biased region" description="Gly residues" evidence="12">
    <location>
        <begin position="62"/>
        <end position="76"/>
    </location>
</feature>
<dbReference type="GO" id="GO:0007596">
    <property type="term" value="P:blood coagulation"/>
    <property type="evidence" value="ECO:0007669"/>
    <property type="project" value="UniProtKB-KW"/>
</dbReference>
<name>A0A4W2GRF7_BOBOX</name>
<dbReference type="InterPro" id="IPR023795">
    <property type="entry name" value="Serpin_CS"/>
</dbReference>
<dbReference type="PANTHER" id="PTHR11461">
    <property type="entry name" value="SERINE PROTEASE INHIBITOR, SERPIN"/>
    <property type="match status" value="1"/>
</dbReference>
<dbReference type="Proteomes" id="UP000429181">
    <property type="component" value="Chromosome 15"/>
</dbReference>
<gene>
    <name evidence="14" type="primary">SERPING1</name>
</gene>
<keyword evidence="5" id="KW-0356">Hemostasis</keyword>
<dbReference type="InterPro" id="IPR042185">
    <property type="entry name" value="Serpin_sf_2"/>
</dbReference>
<dbReference type="Pfam" id="PF00079">
    <property type="entry name" value="Serpin"/>
    <property type="match status" value="1"/>
</dbReference>
<evidence type="ECO:0000256" key="6">
    <source>
        <dbReference type="ARBA" id="ARBA00022729"/>
    </source>
</evidence>
<reference evidence="14 15" key="1">
    <citation type="submission" date="2018-11" db="EMBL/GenBank/DDBJ databases">
        <title>Haplotype-resolved cattle genomes.</title>
        <authorList>
            <person name="Low W.Y."/>
            <person name="Tearle R."/>
            <person name="Bickhart D.M."/>
            <person name="Rosen B.D."/>
            <person name="Koren S."/>
            <person name="Rhie A."/>
            <person name="Hiendleder S."/>
            <person name="Phillippy A.M."/>
            <person name="Smith T.P.L."/>
            <person name="Williams J.L."/>
        </authorList>
    </citation>
    <scope>NUCLEOTIDE SEQUENCE [LARGE SCALE GENOMIC DNA]</scope>
</reference>
<organism evidence="14 15">
    <name type="scientific">Bos indicus x Bos taurus</name>
    <name type="common">Hybrid cattle</name>
    <dbReference type="NCBI Taxonomy" id="30522"/>
    <lineage>
        <taxon>Eukaryota</taxon>
        <taxon>Metazoa</taxon>
        <taxon>Chordata</taxon>
        <taxon>Craniata</taxon>
        <taxon>Vertebrata</taxon>
        <taxon>Euteleostomi</taxon>
        <taxon>Mammalia</taxon>
        <taxon>Eutheria</taxon>
        <taxon>Laurasiatheria</taxon>
        <taxon>Artiodactyla</taxon>
        <taxon>Ruminantia</taxon>
        <taxon>Pecora</taxon>
        <taxon>Bovidae</taxon>
        <taxon>Bovinae</taxon>
        <taxon>Bos</taxon>
    </lineage>
</organism>
<dbReference type="FunFam" id="3.30.497.10:FF:000013">
    <property type="entry name" value="Serpin family G member 1"/>
    <property type="match status" value="1"/>
</dbReference>
<accession>A0A4W2GRF7</accession>
<dbReference type="InterPro" id="IPR000215">
    <property type="entry name" value="Serpin_fam"/>
</dbReference>
<evidence type="ECO:0000256" key="11">
    <source>
        <dbReference type="RuleBase" id="RU000411"/>
    </source>
</evidence>
<feature type="compositionally biased region" description="Gly residues" evidence="12">
    <location>
        <begin position="109"/>
        <end position="121"/>
    </location>
</feature>
<keyword evidence="3" id="KW-0964">Secreted</keyword>
<reference evidence="14" key="2">
    <citation type="submission" date="2025-08" db="UniProtKB">
        <authorList>
            <consortium name="Ensembl"/>
        </authorList>
    </citation>
    <scope>IDENTIFICATION</scope>
</reference>
<comment type="similarity">
    <text evidence="2 11">Belongs to the serpin family.</text>
</comment>
<keyword evidence="9" id="KW-0325">Glycoprotein</keyword>
<keyword evidence="7" id="KW-0722">Serine protease inhibitor</keyword>
<dbReference type="SMART" id="SM00093">
    <property type="entry name" value="SERPIN"/>
    <property type="match status" value="1"/>
</dbReference>
<protein>
    <submittedName>
        <fullName evidence="14">Serpin family G member 1</fullName>
    </submittedName>
</protein>
<dbReference type="Gene3D" id="3.30.497.10">
    <property type="entry name" value="Antithrombin, subunit I, domain 2"/>
    <property type="match status" value="1"/>
</dbReference>
<keyword evidence="6" id="KW-0732">Signal</keyword>
<dbReference type="PANTHER" id="PTHR11461:SF159">
    <property type="entry name" value="PLASMA PROTEASE C1 INHIBITOR"/>
    <property type="match status" value="1"/>
</dbReference>
<feature type="compositionally biased region" description="Pro residues" evidence="12">
    <location>
        <begin position="32"/>
        <end position="49"/>
    </location>
</feature>
<evidence type="ECO:0000256" key="1">
    <source>
        <dbReference type="ARBA" id="ARBA00004613"/>
    </source>
</evidence>
<dbReference type="PROSITE" id="PS00284">
    <property type="entry name" value="SERPIN"/>
    <property type="match status" value="1"/>
</dbReference>
<dbReference type="Ensembl" id="ENSBIXT00005033891.1">
    <property type="protein sequence ID" value="ENSBIXP00005020472.1"/>
    <property type="gene ID" value="ENSBIXG00005007077.1"/>
</dbReference>
<proteinExistence type="inferred from homology"/>
<feature type="region of interest" description="Disordered" evidence="12">
    <location>
        <begin position="1"/>
        <end position="134"/>
    </location>
</feature>
<dbReference type="AlphaFoldDB" id="A0A4W2GRF7"/>
<dbReference type="InterPro" id="IPR023796">
    <property type="entry name" value="Serpin_dom"/>
</dbReference>
<feature type="domain" description="Serpin" evidence="13">
    <location>
        <begin position="272"/>
        <end position="613"/>
    </location>
</feature>
<evidence type="ECO:0000256" key="5">
    <source>
        <dbReference type="ARBA" id="ARBA00022696"/>
    </source>
</evidence>
<evidence type="ECO:0000256" key="12">
    <source>
        <dbReference type="SAM" id="MobiDB-lite"/>
    </source>
</evidence>
<dbReference type="GeneTree" id="ENSGT00940000159681"/>
<dbReference type="GO" id="GO:0042730">
    <property type="term" value="P:fibrinolysis"/>
    <property type="evidence" value="ECO:0007669"/>
    <property type="project" value="UniProtKB-KW"/>
</dbReference>
<dbReference type="InterPro" id="IPR036186">
    <property type="entry name" value="Serpin_sf"/>
</dbReference>
<evidence type="ECO:0000313" key="14">
    <source>
        <dbReference type="Ensembl" id="ENSBIXP00005020472.1"/>
    </source>
</evidence>
<dbReference type="GO" id="GO:0005615">
    <property type="term" value="C:extracellular space"/>
    <property type="evidence" value="ECO:0007669"/>
    <property type="project" value="InterPro"/>
</dbReference>
<dbReference type="InterPro" id="IPR042178">
    <property type="entry name" value="Serpin_sf_1"/>
</dbReference>
<feature type="region of interest" description="Disordered" evidence="12">
    <location>
        <begin position="176"/>
        <end position="208"/>
    </location>
</feature>
<evidence type="ECO:0000256" key="3">
    <source>
        <dbReference type="ARBA" id="ARBA00022525"/>
    </source>
</evidence>
<evidence type="ECO:0000256" key="8">
    <source>
        <dbReference type="ARBA" id="ARBA00023084"/>
    </source>
</evidence>
<comment type="subcellular location">
    <subcellularLocation>
        <location evidence="1">Secreted</location>
    </subcellularLocation>
</comment>
<sequence>MGVWGGRRSPVLTSLPPAGPPVSAASGRRRCPFPPLPSPGPLRPPPSPPGLIVELQRDPLDGAGGPAPGPGRGLGRGASRAGKGTRSGNNKTGGGAGRRRPGGRREGALNGGGLRGGGRAGGPPDPRLRAGTRSGLTLQVRAEVASQMASRLTPLTLLLLLLLAGDRVTSDMIVGPGNLQEGESEGDSQKGGILDGESIQGNEDSPTLPITNLTVVPATVTKPFSQPATEPVQSTIQPTAEPFCPAPVTSCSDSEIRSAEAVLGEALTDFSLRLYQDFSVLKKRETNFIFSPFSIASLLTQILLGAGGETRVSLERLLSYPQNFSCVHHALRAFMSEGFTSFSQIFHSSDLTIKDTFAEASQRLYGSSPRPLGNDSTASLELINDWVAKKTNLRIRRLLDSLPEDTRLILLNAVALSAKWKIAFDKGRTSTKPFHLKSSAIKVPMMNSKKYPVASFTDRTLNARVGRLQLSHNLSFVILVPQTVKHHLQDLEQALSTAVFKAVIKKLEMTKFHPTHLTMPRIKVQSSQDMLDYFDFIYDVNLCGLTEDPDVQVSGIRHQATLELTESGVEATAASVVSVARNLLLFEVQQPFLFLLWDQQHKFPVFMGRVYDPKG</sequence>
<evidence type="ECO:0000256" key="10">
    <source>
        <dbReference type="ARBA" id="ARBA00023281"/>
    </source>
</evidence>
<evidence type="ECO:0000259" key="13">
    <source>
        <dbReference type="SMART" id="SM00093"/>
    </source>
</evidence>
<evidence type="ECO:0000256" key="7">
    <source>
        <dbReference type="ARBA" id="ARBA00022900"/>
    </source>
</evidence>
<feature type="compositionally biased region" description="Polar residues" evidence="12">
    <location>
        <begin position="199"/>
        <end position="208"/>
    </location>
</feature>
<dbReference type="SUPFAM" id="SSF56574">
    <property type="entry name" value="Serpins"/>
    <property type="match status" value="1"/>
</dbReference>